<keyword evidence="1" id="KW-0812">Transmembrane</keyword>
<feature type="transmembrane region" description="Helical" evidence="1">
    <location>
        <begin position="12"/>
        <end position="31"/>
    </location>
</feature>
<protein>
    <submittedName>
        <fullName evidence="2">Uncharacterized protein</fullName>
    </submittedName>
</protein>
<feature type="transmembrane region" description="Helical" evidence="1">
    <location>
        <begin position="97"/>
        <end position="123"/>
    </location>
</feature>
<evidence type="ECO:0000313" key="2">
    <source>
        <dbReference type="EMBL" id="SET59922.1"/>
    </source>
</evidence>
<accession>A0A1I0FQP8</accession>
<dbReference type="OrthoDB" id="2964082at2"/>
<dbReference type="RefSeq" id="WP_090871431.1">
    <property type="nucleotide sequence ID" value="NZ_FOHE01000016.1"/>
</dbReference>
<feature type="transmembrane region" description="Helical" evidence="1">
    <location>
        <begin position="51"/>
        <end position="76"/>
    </location>
</feature>
<evidence type="ECO:0000256" key="1">
    <source>
        <dbReference type="SAM" id="Phobius"/>
    </source>
</evidence>
<proteinExistence type="predicted"/>
<dbReference type="Proteomes" id="UP000198618">
    <property type="component" value="Unassembled WGS sequence"/>
</dbReference>
<organism evidence="2 3">
    <name type="scientific">Oceanobacillus limi</name>
    <dbReference type="NCBI Taxonomy" id="930131"/>
    <lineage>
        <taxon>Bacteria</taxon>
        <taxon>Bacillati</taxon>
        <taxon>Bacillota</taxon>
        <taxon>Bacilli</taxon>
        <taxon>Bacillales</taxon>
        <taxon>Bacillaceae</taxon>
        <taxon>Oceanobacillus</taxon>
    </lineage>
</organism>
<keyword evidence="3" id="KW-1185">Reference proteome</keyword>
<name>A0A1I0FQP8_9BACI</name>
<keyword evidence="1" id="KW-1133">Transmembrane helix</keyword>
<sequence length="183" mass="20988">MFQSKSFFHACLKIIGVLTIIWSFSHIAPVINQFYSVYNQPELMTGNDLRYFRFSLIFQVIYPILLFVIGISLLKGGEAMVQWAFHDSDDESDNHSGVFFILLMKVSGLVLMIIAIPRTFQIISNLLFVSSANTVNTSNQEMFIVQNLVTTIINLLLGLYLLRSGKLFYRIGFVKQNEEDDER</sequence>
<reference evidence="2 3" key="1">
    <citation type="submission" date="2016-10" db="EMBL/GenBank/DDBJ databases">
        <authorList>
            <person name="de Groot N.N."/>
        </authorList>
    </citation>
    <scope>NUCLEOTIDE SEQUENCE [LARGE SCALE GENOMIC DNA]</scope>
    <source>
        <strain evidence="2 3">IBRC-M 10780</strain>
    </source>
</reference>
<dbReference type="EMBL" id="FOHE01000016">
    <property type="protein sequence ID" value="SET59922.1"/>
    <property type="molecule type" value="Genomic_DNA"/>
</dbReference>
<dbReference type="AlphaFoldDB" id="A0A1I0FQP8"/>
<evidence type="ECO:0000313" key="3">
    <source>
        <dbReference type="Proteomes" id="UP000198618"/>
    </source>
</evidence>
<feature type="transmembrane region" description="Helical" evidence="1">
    <location>
        <begin position="143"/>
        <end position="162"/>
    </location>
</feature>
<gene>
    <name evidence="2" type="ORF">SAMN05216389_11662</name>
</gene>
<keyword evidence="1" id="KW-0472">Membrane</keyword>